<dbReference type="Proteomes" id="UP000000935">
    <property type="component" value="Plasmid pBM700"/>
</dbReference>
<accession>D5E476</accession>
<dbReference type="HOGENOM" id="CLU_2646970_0_0_9"/>
<gene>
    <name evidence="1" type="ordered locus">BMQ_pBM70059</name>
</gene>
<proteinExistence type="predicted"/>
<sequence length="76" mass="9173">MHYIKSSSSLDIRHNLSFFKIKERSFILYSKKTNLKHLTKLDSLYNKRSFDYLRVIHIQRENFFNKPLLLLLSPSV</sequence>
<name>D5E476_PRIM1</name>
<protein>
    <submittedName>
        <fullName evidence="1">Uncharacterized protein</fullName>
    </submittedName>
</protein>
<geneLocation type="plasmid" evidence="1 2">
    <name>pBM700</name>
</geneLocation>
<evidence type="ECO:0000313" key="1">
    <source>
        <dbReference type="EMBL" id="ADE72601.1"/>
    </source>
</evidence>
<dbReference type="KEGG" id="bmq:BMQ_pBM70059"/>
<dbReference type="EMBL" id="CP001990">
    <property type="protein sequence ID" value="ADE72601.1"/>
    <property type="molecule type" value="Genomic_DNA"/>
</dbReference>
<dbReference type="AlphaFoldDB" id="D5E476"/>
<reference evidence="1 2" key="1">
    <citation type="journal article" date="2011" name="J. Bacteriol.">
        <title>Genome sequences of the biotechnologically important Bacillus megaterium strains QM B1551 and DSM319.</title>
        <authorList>
            <person name="Eppinger M."/>
            <person name="Bunk B."/>
            <person name="Johns M.A."/>
            <person name="Edirisinghe J.N."/>
            <person name="Kutumbaka K.K."/>
            <person name="Koenig S.S."/>
            <person name="Huot Creasy H."/>
            <person name="Rosovitz M.J."/>
            <person name="Riley D.R."/>
            <person name="Daugherty S."/>
            <person name="Martin M."/>
            <person name="Elbourne L.D."/>
            <person name="Paulsen I."/>
            <person name="Biedendieck R."/>
            <person name="Braun C."/>
            <person name="Grayburn S."/>
            <person name="Dhingra S."/>
            <person name="Lukyanchuk V."/>
            <person name="Ball B."/>
            <person name="Ul-Qamar R."/>
            <person name="Seibel J."/>
            <person name="Bremer E."/>
            <person name="Jahn D."/>
            <person name="Ravel J."/>
            <person name="Vary P.S."/>
        </authorList>
    </citation>
    <scope>NUCLEOTIDE SEQUENCE [LARGE SCALE GENOMIC DNA]</scope>
    <source>
        <strain evidence="2">ATCC 12872 / QMB1551</strain>
        <plasmid evidence="1">pBM700</plasmid>
    </source>
</reference>
<evidence type="ECO:0000313" key="2">
    <source>
        <dbReference type="Proteomes" id="UP000000935"/>
    </source>
</evidence>
<keyword evidence="1" id="KW-0614">Plasmid</keyword>
<keyword evidence="2" id="KW-1185">Reference proteome</keyword>
<organism evidence="1 2">
    <name type="scientific">Priestia megaterium (strain ATCC 12872 / QMB1551)</name>
    <name type="common">Bacillus megaterium</name>
    <dbReference type="NCBI Taxonomy" id="545693"/>
    <lineage>
        <taxon>Bacteria</taxon>
        <taxon>Bacillati</taxon>
        <taxon>Bacillota</taxon>
        <taxon>Bacilli</taxon>
        <taxon>Bacillales</taxon>
        <taxon>Bacillaceae</taxon>
        <taxon>Priestia</taxon>
    </lineage>
</organism>